<keyword evidence="2 5" id="KW-0808">Transferase</keyword>
<sequence>MPRLVALDELDLSAYIRPGDGVVFGQGTAEPLSLTAKLAEQRRSYPGAQVFVPITFSATFDPKHADCLRFRGTGGIGSMRKMAGSGALDPIPCHISAVERLIADGLIASDVVMLLVSPPNERGEYSLGLVNDYVRAAVSRARVVIAEISDQVPWVYCDQPLREEEITIAVRTDVAPAELPTAAFSDRERRIAAHLQPFIPDRATLQVGIGAVPEAILASLADRSGLGLHSGMLGDSVVDLIERGVITNAHKGIDPGVSITGALFGTRNKLYRFAHRNPAVRLCSTRYTHDLRTLSGVKNLVSFNSALEVDLTGQVNAEAIGANHIGAVGGQVDFVRAAVLSGGVSIIALPAAGKKNESRIVSALSGPVTTARSDVDLIATEYGVARLKGLGLRERVRAMVAIAAPEHRDSLMREARQTWSDL</sequence>
<dbReference type="Pfam" id="PF02550">
    <property type="entry name" value="AcetylCoA_hydro"/>
    <property type="match status" value="1"/>
</dbReference>
<organism evidence="5 6">
    <name type="scientific">Parapusillimonas granuli</name>
    <dbReference type="NCBI Taxonomy" id="380911"/>
    <lineage>
        <taxon>Bacteria</taxon>
        <taxon>Pseudomonadati</taxon>
        <taxon>Pseudomonadota</taxon>
        <taxon>Betaproteobacteria</taxon>
        <taxon>Burkholderiales</taxon>
        <taxon>Alcaligenaceae</taxon>
        <taxon>Parapusillimonas</taxon>
    </lineage>
</organism>
<accession>A0A853G944</accession>
<evidence type="ECO:0000259" key="3">
    <source>
        <dbReference type="Pfam" id="PF02550"/>
    </source>
</evidence>
<dbReference type="Pfam" id="PF13336">
    <property type="entry name" value="AcetylCoA_hyd_C"/>
    <property type="match status" value="1"/>
</dbReference>
<keyword evidence="5" id="KW-0378">Hydrolase</keyword>
<protein>
    <submittedName>
        <fullName evidence="5">Acetyl-CoA hydrolase/transferase family protein</fullName>
    </submittedName>
</protein>
<evidence type="ECO:0000313" key="5">
    <source>
        <dbReference type="EMBL" id="NYT51460.1"/>
    </source>
</evidence>
<comment type="caution">
    <text evidence="5">The sequence shown here is derived from an EMBL/GenBank/DDBJ whole genome shotgun (WGS) entry which is preliminary data.</text>
</comment>
<dbReference type="PANTHER" id="PTHR21432:SF20">
    <property type="entry name" value="ACETYL-COA HYDROLASE"/>
    <property type="match status" value="1"/>
</dbReference>
<dbReference type="Gene3D" id="3.40.1080.10">
    <property type="entry name" value="Glutaconate Coenzyme A-transferase"/>
    <property type="match status" value="1"/>
</dbReference>
<dbReference type="Gene3D" id="3.30.750.70">
    <property type="entry name" value="4-hydroxybutyrate coenzyme like domains"/>
    <property type="match status" value="1"/>
</dbReference>
<reference evidence="5 6" key="1">
    <citation type="submission" date="2020-07" db="EMBL/GenBank/DDBJ databases">
        <title>Taxonomic revisions and descriptions of new bacterial species based on genomic comparisons in the high-G+C-content subgroup of the family Alcaligenaceae.</title>
        <authorList>
            <person name="Szabo A."/>
            <person name="Felfoldi T."/>
        </authorList>
    </citation>
    <scope>NUCLEOTIDE SEQUENCE [LARGE SCALE GENOMIC DNA]</scope>
    <source>
        <strain evidence="5 6">LMG 24012</strain>
    </source>
</reference>
<evidence type="ECO:0000256" key="1">
    <source>
        <dbReference type="ARBA" id="ARBA00009632"/>
    </source>
</evidence>
<dbReference type="AlphaFoldDB" id="A0A853G944"/>
<keyword evidence="6" id="KW-1185">Reference proteome</keyword>
<dbReference type="GO" id="GO:0016787">
    <property type="term" value="F:hydrolase activity"/>
    <property type="evidence" value="ECO:0007669"/>
    <property type="project" value="UniProtKB-KW"/>
</dbReference>
<comment type="similarity">
    <text evidence="1">Belongs to the acetyl-CoA hydrolase/transferase family.</text>
</comment>
<proteinExistence type="inferred from homology"/>
<dbReference type="Gene3D" id="3.40.1080.20">
    <property type="entry name" value="Acetyl-CoA hydrolase/transferase C-terminal domain"/>
    <property type="match status" value="1"/>
</dbReference>
<dbReference type="InterPro" id="IPR038460">
    <property type="entry name" value="AcetylCoA_hyd_C_sf"/>
</dbReference>
<dbReference type="Proteomes" id="UP000559809">
    <property type="component" value="Unassembled WGS sequence"/>
</dbReference>
<dbReference type="RefSeq" id="WP_180158142.1">
    <property type="nucleotide sequence ID" value="NZ_JACCEM010000012.1"/>
</dbReference>
<dbReference type="SUPFAM" id="SSF100950">
    <property type="entry name" value="NagB/RpiA/CoA transferase-like"/>
    <property type="match status" value="2"/>
</dbReference>
<dbReference type="GO" id="GO:0006083">
    <property type="term" value="P:acetate metabolic process"/>
    <property type="evidence" value="ECO:0007669"/>
    <property type="project" value="InterPro"/>
</dbReference>
<dbReference type="InterPro" id="IPR037171">
    <property type="entry name" value="NagB/RpiA_transferase-like"/>
</dbReference>
<name>A0A853G944_9BURK</name>
<gene>
    <name evidence="5" type="ORF">H0A72_19280</name>
</gene>
<evidence type="ECO:0000256" key="2">
    <source>
        <dbReference type="ARBA" id="ARBA00022679"/>
    </source>
</evidence>
<dbReference type="EMBL" id="JACCEM010000012">
    <property type="protein sequence ID" value="NYT51460.1"/>
    <property type="molecule type" value="Genomic_DNA"/>
</dbReference>
<dbReference type="InterPro" id="IPR046433">
    <property type="entry name" value="ActCoA_hydro"/>
</dbReference>
<evidence type="ECO:0000259" key="4">
    <source>
        <dbReference type="Pfam" id="PF13336"/>
    </source>
</evidence>
<feature type="domain" description="Acetyl-CoA hydrolase/transferase C-terminal" evidence="4">
    <location>
        <begin position="268"/>
        <end position="415"/>
    </location>
</feature>
<evidence type="ECO:0000313" key="6">
    <source>
        <dbReference type="Proteomes" id="UP000559809"/>
    </source>
</evidence>
<dbReference type="InterPro" id="IPR003702">
    <property type="entry name" value="ActCoA_hydro_N"/>
</dbReference>
<feature type="domain" description="Acetyl-CoA hydrolase/transferase N-terminal" evidence="3">
    <location>
        <begin position="65"/>
        <end position="157"/>
    </location>
</feature>
<dbReference type="GO" id="GO:0008775">
    <property type="term" value="F:acetate CoA-transferase activity"/>
    <property type="evidence" value="ECO:0007669"/>
    <property type="project" value="InterPro"/>
</dbReference>
<dbReference type="InterPro" id="IPR026888">
    <property type="entry name" value="AcetylCoA_hyd_C"/>
</dbReference>
<dbReference type="PANTHER" id="PTHR21432">
    <property type="entry name" value="ACETYL-COA HYDROLASE-RELATED"/>
    <property type="match status" value="1"/>
</dbReference>